<evidence type="ECO:0000313" key="6">
    <source>
        <dbReference type="Proteomes" id="UP000075883"/>
    </source>
</evidence>
<comment type="subcellular location">
    <subcellularLocation>
        <location evidence="1">Nucleus</location>
    </subcellularLocation>
</comment>
<organism evidence="5 6">
    <name type="scientific">Anopheles culicifacies</name>
    <dbReference type="NCBI Taxonomy" id="139723"/>
    <lineage>
        <taxon>Eukaryota</taxon>
        <taxon>Metazoa</taxon>
        <taxon>Ecdysozoa</taxon>
        <taxon>Arthropoda</taxon>
        <taxon>Hexapoda</taxon>
        <taxon>Insecta</taxon>
        <taxon>Pterygota</taxon>
        <taxon>Neoptera</taxon>
        <taxon>Endopterygota</taxon>
        <taxon>Diptera</taxon>
        <taxon>Nematocera</taxon>
        <taxon>Culicoidea</taxon>
        <taxon>Culicidae</taxon>
        <taxon>Anophelinae</taxon>
        <taxon>Anopheles</taxon>
        <taxon>culicifacies species complex</taxon>
    </lineage>
</organism>
<dbReference type="GO" id="GO:0006357">
    <property type="term" value="P:regulation of transcription by RNA polymerase II"/>
    <property type="evidence" value="ECO:0007669"/>
    <property type="project" value="TreeGrafter"/>
</dbReference>
<dbReference type="STRING" id="139723.A0A182MGE6"/>
<evidence type="ECO:0000256" key="1">
    <source>
        <dbReference type="PROSITE-ProRule" id="PRU00371"/>
    </source>
</evidence>
<feature type="domain" description="MADF" evidence="3">
    <location>
        <begin position="23"/>
        <end position="115"/>
    </location>
</feature>
<dbReference type="InterPro" id="IPR039353">
    <property type="entry name" value="TF_Adf1"/>
</dbReference>
<dbReference type="SMART" id="SM00595">
    <property type="entry name" value="MADF"/>
    <property type="match status" value="1"/>
</dbReference>
<dbReference type="GO" id="GO:0003677">
    <property type="term" value="F:DNA binding"/>
    <property type="evidence" value="ECO:0007669"/>
    <property type="project" value="InterPro"/>
</dbReference>
<feature type="domain" description="BESS" evidence="4">
    <location>
        <begin position="196"/>
        <end position="235"/>
    </location>
</feature>
<dbReference type="Pfam" id="PF10545">
    <property type="entry name" value="MADF_DNA_bdg"/>
    <property type="match status" value="1"/>
</dbReference>
<dbReference type="PANTHER" id="PTHR12243:SF69">
    <property type="entry name" value="SI:CH73-59F11.3"/>
    <property type="match status" value="1"/>
</dbReference>
<evidence type="ECO:0000313" key="5">
    <source>
        <dbReference type="EnsemblMetazoa" id="ACUA017683-PA"/>
    </source>
</evidence>
<dbReference type="GO" id="GO:0005634">
    <property type="term" value="C:nucleus"/>
    <property type="evidence" value="ECO:0007669"/>
    <property type="project" value="UniProtKB-SubCell"/>
</dbReference>
<reference evidence="6" key="1">
    <citation type="submission" date="2013-09" db="EMBL/GenBank/DDBJ databases">
        <title>The Genome Sequence of Anopheles culicifacies species A.</title>
        <authorList>
            <consortium name="The Broad Institute Genomics Platform"/>
            <person name="Neafsey D.E."/>
            <person name="Besansky N."/>
            <person name="Howell P."/>
            <person name="Walton C."/>
            <person name="Young S.K."/>
            <person name="Zeng Q."/>
            <person name="Gargeya S."/>
            <person name="Fitzgerald M."/>
            <person name="Haas B."/>
            <person name="Abouelleil A."/>
            <person name="Allen A.W."/>
            <person name="Alvarado L."/>
            <person name="Arachchi H.M."/>
            <person name="Berlin A.M."/>
            <person name="Chapman S.B."/>
            <person name="Gainer-Dewar J."/>
            <person name="Goldberg J."/>
            <person name="Griggs A."/>
            <person name="Gujja S."/>
            <person name="Hansen M."/>
            <person name="Howarth C."/>
            <person name="Imamovic A."/>
            <person name="Ireland A."/>
            <person name="Larimer J."/>
            <person name="McCowan C."/>
            <person name="Murphy C."/>
            <person name="Pearson M."/>
            <person name="Poon T.W."/>
            <person name="Priest M."/>
            <person name="Roberts A."/>
            <person name="Saif S."/>
            <person name="Shea T."/>
            <person name="Sisk P."/>
            <person name="Sykes S."/>
            <person name="Wortman J."/>
            <person name="Nusbaum C."/>
            <person name="Birren B."/>
        </authorList>
    </citation>
    <scope>NUCLEOTIDE SEQUENCE [LARGE SCALE GENOMIC DNA]</scope>
    <source>
        <strain evidence="6">A-37</strain>
    </source>
</reference>
<dbReference type="InterPro" id="IPR006578">
    <property type="entry name" value="MADF-dom"/>
</dbReference>
<evidence type="ECO:0000256" key="2">
    <source>
        <dbReference type="SAM" id="MobiDB-lite"/>
    </source>
</evidence>
<evidence type="ECO:0000259" key="4">
    <source>
        <dbReference type="PROSITE" id="PS51031"/>
    </source>
</evidence>
<feature type="region of interest" description="Disordered" evidence="2">
    <location>
        <begin position="129"/>
        <end position="157"/>
    </location>
</feature>
<evidence type="ECO:0008006" key="7">
    <source>
        <dbReference type="Google" id="ProtNLM"/>
    </source>
</evidence>
<protein>
    <recommendedName>
        <fullName evidence="7">MADF domain-containing protein</fullName>
    </recommendedName>
</protein>
<dbReference type="PROSITE" id="PS51029">
    <property type="entry name" value="MADF"/>
    <property type="match status" value="1"/>
</dbReference>
<reference evidence="5" key="2">
    <citation type="submission" date="2020-05" db="UniProtKB">
        <authorList>
            <consortium name="EnsemblMetazoa"/>
        </authorList>
    </citation>
    <scope>IDENTIFICATION</scope>
    <source>
        <strain evidence="5">A-37</strain>
    </source>
</reference>
<dbReference type="EnsemblMetazoa" id="ACUA017683-RA">
    <property type="protein sequence ID" value="ACUA017683-PA"/>
    <property type="gene ID" value="ACUA017683"/>
</dbReference>
<dbReference type="PROSITE" id="PS51031">
    <property type="entry name" value="BESS"/>
    <property type="match status" value="1"/>
</dbReference>
<dbReference type="VEuPathDB" id="VectorBase:ACUA017683"/>
<proteinExistence type="predicted"/>
<sequence>MTTTKKIRTKVRCVEMSMQETLHFISEVKLHKCLWDSTHADYKNKLARDKAWEALAISLGHNADDLVAKWSSLRSSLRQYRCAVRRRAKDGDPDALQVVKWPYYSALSFANGSGEDAEPPAISRRKVLVQPGHSSIKPVSTSAWNSPEHHPVQNHAGTTNEPEFIAIKVEALSNPPSPEQPTVPEETHGCSARSGKDEDDVYGHSIALQMKQFSPRTKRKLQIQIQELISSAQKQAFEKEFGIAYDT</sequence>
<accession>A0A182MGE6</accession>
<dbReference type="AlphaFoldDB" id="A0A182MGE6"/>
<dbReference type="Proteomes" id="UP000075883">
    <property type="component" value="Unassembled WGS sequence"/>
</dbReference>
<dbReference type="InterPro" id="IPR004210">
    <property type="entry name" value="BESS_motif"/>
</dbReference>
<name>A0A182MGE6_9DIPT</name>
<evidence type="ECO:0000259" key="3">
    <source>
        <dbReference type="PROSITE" id="PS51029"/>
    </source>
</evidence>
<dbReference type="EMBL" id="AXCM01019049">
    <property type="status" value="NOT_ANNOTATED_CDS"/>
    <property type="molecule type" value="Genomic_DNA"/>
</dbReference>
<dbReference type="GO" id="GO:0005667">
    <property type="term" value="C:transcription regulator complex"/>
    <property type="evidence" value="ECO:0007669"/>
    <property type="project" value="TreeGrafter"/>
</dbReference>
<dbReference type="PANTHER" id="PTHR12243">
    <property type="entry name" value="MADF DOMAIN TRANSCRIPTION FACTOR"/>
    <property type="match status" value="1"/>
</dbReference>
<feature type="region of interest" description="Disordered" evidence="2">
    <location>
        <begin position="173"/>
        <end position="198"/>
    </location>
</feature>
<keyword evidence="1" id="KW-0539">Nucleus</keyword>
<keyword evidence="6" id="KW-1185">Reference proteome</keyword>